<evidence type="ECO:0000313" key="2">
    <source>
        <dbReference type="Proteomes" id="UP001231189"/>
    </source>
</evidence>
<dbReference type="Proteomes" id="UP001231189">
    <property type="component" value="Unassembled WGS sequence"/>
</dbReference>
<gene>
    <name evidence="1" type="ORF">QYE76_020242</name>
</gene>
<evidence type="ECO:0000313" key="1">
    <source>
        <dbReference type="EMBL" id="KAK1614725.1"/>
    </source>
</evidence>
<comment type="caution">
    <text evidence="1">The sequence shown here is derived from an EMBL/GenBank/DDBJ whole genome shotgun (WGS) entry which is preliminary data.</text>
</comment>
<accession>A0AAD8R5Y1</accession>
<dbReference type="AlphaFoldDB" id="A0AAD8R5Y1"/>
<protein>
    <submittedName>
        <fullName evidence="1">Uncharacterized protein</fullName>
    </submittedName>
</protein>
<dbReference type="SUPFAM" id="SSF53756">
    <property type="entry name" value="UDP-Glycosyltransferase/glycogen phosphorylase"/>
    <property type="match status" value="1"/>
</dbReference>
<sequence>MHGAHVLFVPLPVQGHTNPMLEFGHRLAYHSLCPTSFVLSTGLPPGAPFHVATIFDGFDIGGMGSCPDPVEYCRKAEAMSFDAGGMGPCMP</sequence>
<proteinExistence type="predicted"/>
<keyword evidence="2" id="KW-1185">Reference proteome</keyword>
<reference evidence="1" key="1">
    <citation type="submission" date="2023-07" db="EMBL/GenBank/DDBJ databases">
        <title>A chromosome-level genome assembly of Lolium multiflorum.</title>
        <authorList>
            <person name="Chen Y."/>
            <person name="Copetti D."/>
            <person name="Kolliker R."/>
            <person name="Studer B."/>
        </authorList>
    </citation>
    <scope>NUCLEOTIDE SEQUENCE</scope>
    <source>
        <strain evidence="1">02402/16</strain>
        <tissue evidence="1">Leaf</tissue>
    </source>
</reference>
<dbReference type="Gene3D" id="3.40.50.2000">
    <property type="entry name" value="Glycogen Phosphorylase B"/>
    <property type="match status" value="1"/>
</dbReference>
<dbReference type="EMBL" id="JAUUTY010000006">
    <property type="protein sequence ID" value="KAK1614725.1"/>
    <property type="molecule type" value="Genomic_DNA"/>
</dbReference>
<name>A0AAD8R5Y1_LOLMU</name>
<organism evidence="1 2">
    <name type="scientific">Lolium multiflorum</name>
    <name type="common">Italian ryegrass</name>
    <name type="synonym">Lolium perenne subsp. multiflorum</name>
    <dbReference type="NCBI Taxonomy" id="4521"/>
    <lineage>
        <taxon>Eukaryota</taxon>
        <taxon>Viridiplantae</taxon>
        <taxon>Streptophyta</taxon>
        <taxon>Embryophyta</taxon>
        <taxon>Tracheophyta</taxon>
        <taxon>Spermatophyta</taxon>
        <taxon>Magnoliopsida</taxon>
        <taxon>Liliopsida</taxon>
        <taxon>Poales</taxon>
        <taxon>Poaceae</taxon>
        <taxon>BOP clade</taxon>
        <taxon>Pooideae</taxon>
        <taxon>Poodae</taxon>
        <taxon>Poeae</taxon>
        <taxon>Poeae Chloroplast Group 2 (Poeae type)</taxon>
        <taxon>Loliodinae</taxon>
        <taxon>Loliinae</taxon>
        <taxon>Lolium</taxon>
    </lineage>
</organism>